<reference evidence="2 3" key="1">
    <citation type="submission" date="2010-02" db="EMBL/GenBank/DDBJ databases">
        <authorList>
            <person name="Weinstock G."/>
            <person name="Sodergren E."/>
            <person name="Clifton S."/>
            <person name="Fulton L."/>
            <person name="Fulton B."/>
            <person name="Courtney L."/>
            <person name="Fronick C."/>
            <person name="Harrison M."/>
            <person name="Strong C."/>
            <person name="Farmer C."/>
            <person name="Delahaunty K."/>
            <person name="Markovic C."/>
            <person name="Hall O."/>
            <person name="Minx P."/>
            <person name="Tomlinson C."/>
            <person name="Mitreva M."/>
            <person name="Nelson J."/>
            <person name="Hou S."/>
            <person name="Wollam A."/>
            <person name="Pepin K.H."/>
            <person name="Johnson M."/>
            <person name="Bhonagiri V."/>
            <person name="Zhang X."/>
            <person name="Suruliraj S."/>
            <person name="Warren W."/>
            <person name="Chinwalla A."/>
            <person name="Mardis E.R."/>
            <person name="Wilson R.K."/>
        </authorList>
    </citation>
    <scope>NUCLEOTIDE SEQUENCE [LARGE SCALE GENOMIC DNA]</scope>
    <source>
        <strain evidence="2 3">DSM 2876</strain>
    </source>
</reference>
<name>D4RY09_9FIRM</name>
<keyword evidence="1" id="KW-0175">Coiled coil</keyword>
<dbReference type="RefSeq" id="WP_005601748.1">
    <property type="nucleotide sequence ID" value="NZ_GG663520.1"/>
</dbReference>
<dbReference type="AlphaFoldDB" id="D4RY09"/>
<evidence type="ECO:0000313" key="3">
    <source>
        <dbReference type="Proteomes" id="UP000006238"/>
    </source>
</evidence>
<evidence type="ECO:0000313" key="2">
    <source>
        <dbReference type="EMBL" id="EFF69111.1"/>
    </source>
</evidence>
<dbReference type="Proteomes" id="UP000006238">
    <property type="component" value="Unassembled WGS sequence"/>
</dbReference>
<evidence type="ECO:0000256" key="1">
    <source>
        <dbReference type="SAM" id="Coils"/>
    </source>
</evidence>
<dbReference type="STRING" id="45851.BHV86_00210"/>
<gene>
    <name evidence="2" type="ORF">BUTYVIB_00712</name>
</gene>
<accession>D4RY09</accession>
<feature type="coiled-coil region" evidence="1">
    <location>
        <begin position="13"/>
        <end position="101"/>
    </location>
</feature>
<keyword evidence="3" id="KW-1185">Reference proteome</keyword>
<organism evidence="2 3">
    <name type="scientific">Eshraghiella crossota DSM 2876</name>
    <dbReference type="NCBI Taxonomy" id="511680"/>
    <lineage>
        <taxon>Bacteria</taxon>
        <taxon>Bacillati</taxon>
        <taxon>Bacillota</taxon>
        <taxon>Clostridia</taxon>
        <taxon>Lachnospirales</taxon>
        <taxon>Lachnospiraceae</taxon>
        <taxon>Eshraghiella</taxon>
    </lineage>
</organism>
<comment type="caution">
    <text evidence="2">The sequence shown here is derived from an EMBL/GenBank/DDBJ whole genome shotgun (WGS) entry which is preliminary data.</text>
</comment>
<protein>
    <submittedName>
        <fullName evidence="2">Uncharacterized protein</fullName>
    </submittedName>
</protein>
<proteinExistence type="predicted"/>
<dbReference type="HOGENOM" id="CLU_1792884_0_0_9"/>
<dbReference type="EMBL" id="ABWN01000021">
    <property type="protein sequence ID" value="EFF69111.1"/>
    <property type="molecule type" value="Genomic_DNA"/>
</dbReference>
<sequence length="144" mass="16971">MSKNILDFLSSYEDELNSQAAFYEKNISRIEGQIKDTKKQITAIKKNIDKEYNVFSATQSNNVDTEINTLNQIIESKKKQIDDINKKKQEIINKLEDIKHLNYKNVLGKEPVENIHDKLILIRKFMDIDLHRAKMEMDKLLKLF</sequence>
<dbReference type="GeneID" id="98919537"/>